<evidence type="ECO:0000256" key="1">
    <source>
        <dbReference type="ARBA" id="ARBA00010164"/>
    </source>
</evidence>
<accession>A0A316F688</accession>
<evidence type="ECO:0000259" key="5">
    <source>
        <dbReference type="Pfam" id="PF13657"/>
    </source>
</evidence>
<dbReference type="InterPro" id="IPR012893">
    <property type="entry name" value="HipA-like_C"/>
</dbReference>
<dbReference type="RefSeq" id="WP_109582509.1">
    <property type="nucleotide sequence ID" value="NZ_QGGT01000001.1"/>
</dbReference>
<keyword evidence="7" id="KW-1185">Reference proteome</keyword>
<dbReference type="NCBIfam" id="TIGR03071">
    <property type="entry name" value="couple_hipA"/>
    <property type="match status" value="1"/>
</dbReference>
<reference evidence="6 7" key="1">
    <citation type="submission" date="2018-05" db="EMBL/GenBank/DDBJ databases">
        <title>Genomic Encyclopedia of Type Strains, Phase IV (KMG-V): Genome sequencing to study the core and pangenomes of soil and plant-associated prokaryotes.</title>
        <authorList>
            <person name="Whitman W."/>
        </authorList>
    </citation>
    <scope>NUCLEOTIDE SEQUENCE [LARGE SCALE GENOMIC DNA]</scope>
    <source>
        <strain evidence="6 7">SLV-132</strain>
    </source>
</reference>
<dbReference type="Pfam" id="PF07804">
    <property type="entry name" value="HipA_C"/>
    <property type="match status" value="1"/>
</dbReference>
<dbReference type="PANTHER" id="PTHR37419">
    <property type="entry name" value="SERINE/THREONINE-PROTEIN KINASE TOXIN HIPA"/>
    <property type="match status" value="1"/>
</dbReference>
<evidence type="ECO:0000259" key="4">
    <source>
        <dbReference type="Pfam" id="PF07804"/>
    </source>
</evidence>
<feature type="domain" description="HipA-like C-terminal" evidence="4">
    <location>
        <begin position="160"/>
        <end position="416"/>
    </location>
</feature>
<name>A0A316F688_9BURK</name>
<dbReference type="Pfam" id="PF13657">
    <property type="entry name" value="Couple_hipA"/>
    <property type="match status" value="1"/>
</dbReference>
<evidence type="ECO:0000256" key="2">
    <source>
        <dbReference type="ARBA" id="ARBA00022679"/>
    </source>
</evidence>
<keyword evidence="2" id="KW-0808">Transferase</keyword>
<dbReference type="GO" id="GO:0005829">
    <property type="term" value="C:cytosol"/>
    <property type="evidence" value="ECO:0007669"/>
    <property type="project" value="TreeGrafter"/>
</dbReference>
<gene>
    <name evidence="6" type="ORF">C7419_1012892</name>
</gene>
<dbReference type="PANTHER" id="PTHR37419:SF1">
    <property type="entry name" value="SERINE_THREONINE-PROTEIN KINASE TOXIN HIPA"/>
    <property type="match status" value="1"/>
</dbReference>
<dbReference type="Proteomes" id="UP000245754">
    <property type="component" value="Unassembled WGS sequence"/>
</dbReference>
<evidence type="ECO:0000313" key="7">
    <source>
        <dbReference type="Proteomes" id="UP000245754"/>
    </source>
</evidence>
<comment type="caution">
    <text evidence="6">The sequence shown here is derived from an EMBL/GenBank/DDBJ whole genome shotgun (WGS) entry which is preliminary data.</text>
</comment>
<dbReference type="GO" id="GO:0004674">
    <property type="term" value="F:protein serine/threonine kinase activity"/>
    <property type="evidence" value="ECO:0007669"/>
    <property type="project" value="TreeGrafter"/>
</dbReference>
<sequence length="451" mass="49995">MGRRSHTRALGLWMNGAFVGTWSLQPHAGEMLQYADEWIASEQGRPLSLSLPFRPGNAPHRGEAVRAYFENLLPDSKDIRNRVARRFHAASTDAFSLLTEVGRDCVGALQILPAGEIPVNVQSIEASLLSEADVAQLLRSTVAPSAPVGANLSDDGELRLSIAGAQEKTALLWRDGNWWLPHGATPTTHILKLPMGLVGNMRLDLSESIENEWLCAEILAAYGLPVARTAPLRFEDIRVLAVERFDRAWWHAEDGRRWLIRRPQEDMCQATATPPHLKYESDGGPGVSRIMDLLATSRAPERDRRKFFQAQVLFWMLCAPDGHAKNFSIFLRPGGAYELTPLYDVLSAYPFLDEGPGELSPFKAKLAMAVRTKNAHWRMRDIQRRHWLAIGKRYGIVTSDGRGASFVLDELVARTPEVVRAVRGKLPKGFPAMLANSILEGLTAAADKLTG</sequence>
<evidence type="ECO:0000256" key="3">
    <source>
        <dbReference type="ARBA" id="ARBA00022777"/>
    </source>
</evidence>
<dbReference type="CDD" id="cd17808">
    <property type="entry name" value="HipA_Ec_like"/>
    <property type="match status" value="1"/>
</dbReference>
<organism evidence="6 7">
    <name type="scientific">Cupriavidus plantarum</name>
    <dbReference type="NCBI Taxonomy" id="942865"/>
    <lineage>
        <taxon>Bacteria</taxon>
        <taxon>Pseudomonadati</taxon>
        <taxon>Pseudomonadota</taxon>
        <taxon>Betaproteobacteria</taxon>
        <taxon>Burkholderiales</taxon>
        <taxon>Burkholderiaceae</taxon>
        <taxon>Cupriavidus</taxon>
    </lineage>
</organism>
<dbReference type="AlphaFoldDB" id="A0A316F688"/>
<protein>
    <submittedName>
        <fullName evidence="6">Serine/threonine-protein kinase HipA</fullName>
    </submittedName>
</protein>
<evidence type="ECO:0000313" key="6">
    <source>
        <dbReference type="EMBL" id="PWK38989.1"/>
    </source>
</evidence>
<comment type="similarity">
    <text evidence="1">Belongs to the HipA Ser/Thr kinase family.</text>
</comment>
<feature type="domain" description="HipA N-terminal subdomain 1" evidence="5">
    <location>
        <begin position="12"/>
        <end position="111"/>
    </location>
</feature>
<dbReference type="EMBL" id="QGGT01000001">
    <property type="protein sequence ID" value="PWK38989.1"/>
    <property type="molecule type" value="Genomic_DNA"/>
</dbReference>
<dbReference type="InterPro" id="IPR052028">
    <property type="entry name" value="HipA_Ser/Thr_kinase"/>
</dbReference>
<keyword evidence="3 6" id="KW-0418">Kinase</keyword>
<proteinExistence type="inferred from homology"/>
<dbReference type="InterPro" id="IPR017508">
    <property type="entry name" value="HipA_N1"/>
</dbReference>